<dbReference type="Gene3D" id="2.60.60.20">
    <property type="entry name" value="PLAT/LH2 domain"/>
    <property type="match status" value="1"/>
</dbReference>
<dbReference type="Gene3D" id="3.10.450.60">
    <property type="match status" value="1"/>
</dbReference>
<dbReference type="InterPro" id="IPR036226">
    <property type="entry name" value="LipOase_C_sf"/>
</dbReference>
<dbReference type="PROSITE" id="PS00081">
    <property type="entry name" value="LIPOXYGENASE_2"/>
    <property type="match status" value="1"/>
</dbReference>
<dbReference type="InterPro" id="IPR020834">
    <property type="entry name" value="LipOase_CS"/>
</dbReference>
<dbReference type="Pfam" id="PF01477">
    <property type="entry name" value="PLAT"/>
    <property type="match status" value="1"/>
</dbReference>
<accession>A0A7R8WIM5</accession>
<reference evidence="2" key="1">
    <citation type="submission" date="2020-11" db="EMBL/GenBank/DDBJ databases">
        <authorList>
            <person name="Tran Van P."/>
        </authorList>
    </citation>
    <scope>NUCLEOTIDE SEQUENCE</scope>
</reference>
<proteinExistence type="predicted"/>
<comment type="caution">
    <text evidence="1">Lacks conserved residue(s) required for the propagation of feature annotation.</text>
</comment>
<dbReference type="GO" id="GO:0034440">
    <property type="term" value="P:lipid oxidation"/>
    <property type="evidence" value="ECO:0007669"/>
    <property type="project" value="InterPro"/>
</dbReference>
<dbReference type="PRINTS" id="PR00087">
    <property type="entry name" value="LIPOXYGENASE"/>
</dbReference>
<protein>
    <submittedName>
        <fullName evidence="2">Uncharacterized protein</fullName>
    </submittedName>
</protein>
<dbReference type="SMART" id="SM00308">
    <property type="entry name" value="LH2"/>
    <property type="match status" value="1"/>
</dbReference>
<dbReference type="PANTHER" id="PTHR11771">
    <property type="entry name" value="LIPOXYGENASE"/>
    <property type="match status" value="1"/>
</dbReference>
<gene>
    <name evidence="2" type="ORF">CTOB1V02_LOCUS7612</name>
</gene>
<dbReference type="Gene3D" id="1.20.245.10">
    <property type="entry name" value="Lipoxygenase-1, Domain 5"/>
    <property type="match status" value="3"/>
</dbReference>
<dbReference type="PROSITE" id="PS50095">
    <property type="entry name" value="PLAT"/>
    <property type="match status" value="1"/>
</dbReference>
<dbReference type="GO" id="GO:0046872">
    <property type="term" value="F:metal ion binding"/>
    <property type="evidence" value="ECO:0007669"/>
    <property type="project" value="InterPro"/>
</dbReference>
<dbReference type="Pfam" id="PF00305">
    <property type="entry name" value="Lipoxygenase"/>
    <property type="match status" value="1"/>
</dbReference>
<dbReference type="InterPro" id="IPR036392">
    <property type="entry name" value="PLAT/LH2_dom_sf"/>
</dbReference>
<dbReference type="SUPFAM" id="SSF49723">
    <property type="entry name" value="Lipase/lipooxygenase domain (PLAT/LH2 domain)"/>
    <property type="match status" value="1"/>
</dbReference>
<dbReference type="EMBL" id="OB662251">
    <property type="protein sequence ID" value="CAD7229744.1"/>
    <property type="molecule type" value="Genomic_DNA"/>
</dbReference>
<dbReference type="PROSITE" id="PS51393">
    <property type="entry name" value="LIPOXYGENASE_3"/>
    <property type="match status" value="2"/>
</dbReference>
<dbReference type="OrthoDB" id="6330879at2759"/>
<dbReference type="SUPFAM" id="SSF48484">
    <property type="entry name" value="Lipoxigenase"/>
    <property type="match status" value="1"/>
</dbReference>
<organism evidence="2">
    <name type="scientific">Cyprideis torosa</name>
    <dbReference type="NCBI Taxonomy" id="163714"/>
    <lineage>
        <taxon>Eukaryota</taxon>
        <taxon>Metazoa</taxon>
        <taxon>Ecdysozoa</taxon>
        <taxon>Arthropoda</taxon>
        <taxon>Crustacea</taxon>
        <taxon>Oligostraca</taxon>
        <taxon>Ostracoda</taxon>
        <taxon>Podocopa</taxon>
        <taxon>Podocopida</taxon>
        <taxon>Cytherocopina</taxon>
        <taxon>Cytheroidea</taxon>
        <taxon>Cytherideidae</taxon>
        <taxon>Cyprideis</taxon>
    </lineage>
</organism>
<name>A0A7R8WIM5_9CRUS</name>
<sequence length="608" mass="70274">MDEIHIRTFTGDALGAGTNAKVWIRLIAEENETKDILLDNFWDDHQRGEVSEFKTTLPPGFGSIKFIQLSRDTDWFASAWFLDKIEVESKMNEKMLTFPVHRWIHDKKQQIYRFAPNDVWLPERDPNKRQRKAELEEKRLQYVTDIKFPNGPAQAKALPADEMFTKAYFIDFVKTKAELQSQVAWIKLTIGEWKSLADLKGIYKFSLGEPEGMDFYENDAYFGRMRLQGPDPGIIQLCREIPENFAVTDDLLAPHLEGLTIAEAIEEKRLFITDLEILQGIYRRPEAQLCAPLALLFRRESGYVYPVAIQLNQKPGPNNPVFTPSDPPYTWLAAKVFYSNSEAMHHQSCAHLGFTHFLMEGVCVITHRNLSISHPMFKLLAPHFLFLLAINTRGLKKLIGPGQWVDNTTTITRTGMLQLIAKSIERWSMKKQGVFPNHMKERGVLEKEVLPFYYHRDDGIELYRIIERYVSSMVYLYYETKEDVQKDYEIQEWRKEMTAPKLDGGCGLIDVPGDDEKPLTEEDILNYVPDQKVVLDTMVITKLLSMKGTNFLGDFEIQYIYDPPAVEIVEKFRADLKALSEKIQMRNTDAAFPYRHLDPKEVPNAISI</sequence>
<evidence type="ECO:0000313" key="2">
    <source>
        <dbReference type="EMBL" id="CAD7229744.1"/>
    </source>
</evidence>
<dbReference type="InterPro" id="IPR013819">
    <property type="entry name" value="LipOase_C"/>
</dbReference>
<dbReference type="GO" id="GO:0016702">
    <property type="term" value="F:oxidoreductase activity, acting on single donors with incorporation of molecular oxygen, incorporation of two atoms of oxygen"/>
    <property type="evidence" value="ECO:0007669"/>
    <property type="project" value="InterPro"/>
</dbReference>
<dbReference type="InterPro" id="IPR001024">
    <property type="entry name" value="PLAT/LH2_dom"/>
</dbReference>
<dbReference type="AlphaFoldDB" id="A0A7R8WIM5"/>
<evidence type="ECO:0000256" key="1">
    <source>
        <dbReference type="PROSITE-ProRule" id="PRU00152"/>
    </source>
</evidence>
<dbReference type="InterPro" id="IPR000907">
    <property type="entry name" value="LipOase"/>
</dbReference>